<reference evidence="2 3" key="1">
    <citation type="journal article" date="2016" name="Nat. Commun.">
        <title>Thousands of microbial genomes shed light on interconnected biogeochemical processes in an aquifer system.</title>
        <authorList>
            <person name="Anantharaman K."/>
            <person name="Brown C.T."/>
            <person name="Hug L.A."/>
            <person name="Sharon I."/>
            <person name="Castelle C.J."/>
            <person name="Probst A.J."/>
            <person name="Thomas B.C."/>
            <person name="Singh A."/>
            <person name="Wilkins M.J."/>
            <person name="Karaoz U."/>
            <person name="Brodie E.L."/>
            <person name="Williams K.H."/>
            <person name="Hubbard S.S."/>
            <person name="Banfield J.F."/>
        </authorList>
    </citation>
    <scope>NUCLEOTIDE SEQUENCE [LARGE SCALE GENOMIC DNA]</scope>
</reference>
<accession>A0A1F7VD49</accession>
<evidence type="ECO:0000259" key="1">
    <source>
        <dbReference type="Pfam" id="PF04073"/>
    </source>
</evidence>
<dbReference type="Proteomes" id="UP000178264">
    <property type="component" value="Unassembled WGS sequence"/>
</dbReference>
<evidence type="ECO:0000313" key="3">
    <source>
        <dbReference type="Proteomes" id="UP000178264"/>
    </source>
</evidence>
<organism evidence="2 3">
    <name type="scientific">Candidatus Uhrbacteria bacterium RIFCSPLOWO2_02_FULL_49_11</name>
    <dbReference type="NCBI Taxonomy" id="1802409"/>
    <lineage>
        <taxon>Bacteria</taxon>
        <taxon>Candidatus Uhriibacteriota</taxon>
    </lineage>
</organism>
<comment type="caution">
    <text evidence="2">The sequence shown here is derived from an EMBL/GenBank/DDBJ whole genome shotgun (WGS) entry which is preliminary data.</text>
</comment>
<proteinExistence type="predicted"/>
<dbReference type="InterPro" id="IPR036754">
    <property type="entry name" value="YbaK/aa-tRNA-synt-asso_dom_sf"/>
</dbReference>
<dbReference type="CDD" id="cd04332">
    <property type="entry name" value="YbaK_like"/>
    <property type="match status" value="1"/>
</dbReference>
<dbReference type="AlphaFoldDB" id="A0A1F7VD49"/>
<evidence type="ECO:0000313" key="2">
    <source>
        <dbReference type="EMBL" id="OGL88439.1"/>
    </source>
</evidence>
<dbReference type="InterPro" id="IPR007214">
    <property type="entry name" value="YbaK/aa-tRNA-synth-assoc-dom"/>
</dbReference>
<feature type="domain" description="YbaK/aminoacyl-tRNA synthetase-associated" evidence="1">
    <location>
        <begin position="23"/>
        <end position="76"/>
    </location>
</feature>
<dbReference type="Gene3D" id="3.90.960.10">
    <property type="entry name" value="YbaK/aminoacyl-tRNA synthetase-associated domain"/>
    <property type="match status" value="1"/>
</dbReference>
<dbReference type="SUPFAM" id="SSF55826">
    <property type="entry name" value="YbaK/ProRS associated domain"/>
    <property type="match status" value="1"/>
</dbReference>
<dbReference type="EMBL" id="MGER01000031">
    <property type="protein sequence ID" value="OGL88439.1"/>
    <property type="molecule type" value="Genomic_DNA"/>
</dbReference>
<dbReference type="Pfam" id="PF04073">
    <property type="entry name" value="tRNA_edit"/>
    <property type="match status" value="1"/>
</dbReference>
<protein>
    <recommendedName>
        <fullName evidence="1">YbaK/aminoacyl-tRNA synthetase-associated domain-containing protein</fullName>
    </recommendedName>
</protein>
<sequence>MSIPKKLLNYLQQKKAKYEVREHKTVFTAWDLAQTLHKKPKEIMKTVVVKLNGKEPVLVLLTADQLLDKKKFLNTVNAWITAPRAPEAAVALKERLHGKARSLVFAEERWLREKVLGKPGATPPFGEVVKMPVFADRQAMAPKMLLLNSGSYENSLSISNVEFKKLVQVVEGRFGMMRKDK</sequence>
<name>A0A1F7VD49_9BACT</name>
<dbReference type="GO" id="GO:0002161">
    <property type="term" value="F:aminoacyl-tRNA deacylase activity"/>
    <property type="evidence" value="ECO:0007669"/>
    <property type="project" value="InterPro"/>
</dbReference>
<gene>
    <name evidence="2" type="ORF">A3I42_04145</name>
</gene>